<sequence>MLTETSVWPCLTIIPIDHFLSVRQIEAMHRRTTDHPKLQCEKLSRAPSRPSIFHWKLIRTLRPHSHSNTHPTPLSFYLTPPHSHSTPPYFNPLHHPRLSLYQPKHVHFPRLIGLVCSSSLFTRI</sequence>
<gene>
    <name evidence="1" type="ORF">PoB_000631800</name>
</gene>
<proteinExistence type="predicted"/>
<dbReference type="Proteomes" id="UP000735302">
    <property type="component" value="Unassembled WGS sequence"/>
</dbReference>
<evidence type="ECO:0000313" key="1">
    <source>
        <dbReference type="EMBL" id="GFN79812.1"/>
    </source>
</evidence>
<organism evidence="1 2">
    <name type="scientific">Plakobranchus ocellatus</name>
    <dbReference type="NCBI Taxonomy" id="259542"/>
    <lineage>
        <taxon>Eukaryota</taxon>
        <taxon>Metazoa</taxon>
        <taxon>Spiralia</taxon>
        <taxon>Lophotrochozoa</taxon>
        <taxon>Mollusca</taxon>
        <taxon>Gastropoda</taxon>
        <taxon>Heterobranchia</taxon>
        <taxon>Euthyneura</taxon>
        <taxon>Panpulmonata</taxon>
        <taxon>Sacoglossa</taxon>
        <taxon>Placobranchoidea</taxon>
        <taxon>Plakobranchidae</taxon>
        <taxon>Plakobranchus</taxon>
    </lineage>
</organism>
<evidence type="ECO:0000313" key="2">
    <source>
        <dbReference type="Proteomes" id="UP000735302"/>
    </source>
</evidence>
<accession>A0AAV3YBJ0</accession>
<comment type="caution">
    <text evidence="1">The sequence shown here is derived from an EMBL/GenBank/DDBJ whole genome shotgun (WGS) entry which is preliminary data.</text>
</comment>
<name>A0AAV3YBJ0_9GAST</name>
<keyword evidence="2" id="KW-1185">Reference proteome</keyword>
<dbReference type="AlphaFoldDB" id="A0AAV3YBJ0"/>
<dbReference type="EMBL" id="BLXT01000744">
    <property type="protein sequence ID" value="GFN79812.1"/>
    <property type="molecule type" value="Genomic_DNA"/>
</dbReference>
<reference evidence="1 2" key="1">
    <citation type="journal article" date="2021" name="Elife">
        <title>Chloroplast acquisition without the gene transfer in kleptoplastic sea slugs, Plakobranchus ocellatus.</title>
        <authorList>
            <person name="Maeda T."/>
            <person name="Takahashi S."/>
            <person name="Yoshida T."/>
            <person name="Shimamura S."/>
            <person name="Takaki Y."/>
            <person name="Nagai Y."/>
            <person name="Toyoda A."/>
            <person name="Suzuki Y."/>
            <person name="Arimoto A."/>
            <person name="Ishii H."/>
            <person name="Satoh N."/>
            <person name="Nishiyama T."/>
            <person name="Hasebe M."/>
            <person name="Maruyama T."/>
            <person name="Minagawa J."/>
            <person name="Obokata J."/>
            <person name="Shigenobu S."/>
        </authorList>
    </citation>
    <scope>NUCLEOTIDE SEQUENCE [LARGE SCALE GENOMIC DNA]</scope>
</reference>
<protein>
    <submittedName>
        <fullName evidence="1">Uncharacterized protein</fullName>
    </submittedName>
</protein>